<keyword evidence="1" id="KW-0812">Transmembrane</keyword>
<dbReference type="AlphaFoldDB" id="A0A9N8RJM3"/>
<evidence type="ECO:0000256" key="1">
    <source>
        <dbReference type="SAM" id="Phobius"/>
    </source>
</evidence>
<dbReference type="Proteomes" id="UP000746612">
    <property type="component" value="Unassembled WGS sequence"/>
</dbReference>
<comment type="caution">
    <text evidence="2">The sequence shown here is derived from an EMBL/GenBank/DDBJ whole genome shotgun (WGS) entry which is preliminary data.</text>
</comment>
<proteinExistence type="predicted"/>
<sequence length="112" mass="12768">MLHDSYHQRFGLFPMHKCYGYLCLLDGRTGVVVMASILGLLRLRASHDRSNKVAWRGREVVTLEANWRFPPAKRALAKLWRGRIKWMAGLVPSPCSLLFVLAWLGSSFPCPN</sequence>
<organism evidence="2 3">
    <name type="scientific">Gibberella zeae</name>
    <name type="common">Wheat head blight fungus</name>
    <name type="synonym">Fusarium graminearum</name>
    <dbReference type="NCBI Taxonomy" id="5518"/>
    <lineage>
        <taxon>Eukaryota</taxon>
        <taxon>Fungi</taxon>
        <taxon>Dikarya</taxon>
        <taxon>Ascomycota</taxon>
        <taxon>Pezizomycotina</taxon>
        <taxon>Sordariomycetes</taxon>
        <taxon>Hypocreomycetidae</taxon>
        <taxon>Hypocreales</taxon>
        <taxon>Nectriaceae</taxon>
        <taxon>Fusarium</taxon>
    </lineage>
</organism>
<dbReference type="EMBL" id="CAJPIJ010000159">
    <property type="protein sequence ID" value="CAG1996272.1"/>
    <property type="molecule type" value="Genomic_DNA"/>
</dbReference>
<evidence type="ECO:0000313" key="2">
    <source>
        <dbReference type="EMBL" id="CAG1996272.1"/>
    </source>
</evidence>
<reference evidence="2" key="1">
    <citation type="submission" date="2021-03" db="EMBL/GenBank/DDBJ databases">
        <authorList>
            <person name="Alouane T."/>
            <person name="Langin T."/>
            <person name="Bonhomme L."/>
        </authorList>
    </citation>
    <scope>NUCLEOTIDE SEQUENCE</scope>
    <source>
        <strain evidence="2">MDC_Fg202</strain>
    </source>
</reference>
<accession>A0A9N8RJM3</accession>
<feature type="transmembrane region" description="Helical" evidence="1">
    <location>
        <begin position="19"/>
        <end position="41"/>
    </location>
</feature>
<feature type="transmembrane region" description="Helical" evidence="1">
    <location>
        <begin position="84"/>
        <end position="104"/>
    </location>
</feature>
<gene>
    <name evidence="2" type="ORF">MDCFG202_LOCUS409276</name>
</gene>
<keyword evidence="1" id="KW-0472">Membrane</keyword>
<name>A0A9N8RJM3_GIBZA</name>
<keyword evidence="1" id="KW-1133">Transmembrane helix</keyword>
<protein>
    <submittedName>
        <fullName evidence="2">Uncharacterized protein</fullName>
    </submittedName>
</protein>
<evidence type="ECO:0000313" key="3">
    <source>
        <dbReference type="Proteomes" id="UP000746612"/>
    </source>
</evidence>